<evidence type="ECO:0000256" key="10">
    <source>
        <dbReference type="SAM" id="Phobius"/>
    </source>
</evidence>
<dbReference type="PANTHER" id="PTHR16228:SF7">
    <property type="entry name" value="SLC41A_MGTE INTEGRAL MEMBRANE DOMAIN-CONTAINING PROTEIN"/>
    <property type="match status" value="1"/>
</dbReference>
<feature type="transmembrane region" description="Helical" evidence="10">
    <location>
        <begin position="180"/>
        <end position="203"/>
    </location>
</feature>
<feature type="domain" description="SLC41A/MgtE integral membrane" evidence="11">
    <location>
        <begin position="102"/>
        <end position="234"/>
    </location>
</feature>
<dbReference type="GO" id="GO:0008324">
    <property type="term" value="F:monoatomic cation transmembrane transporter activity"/>
    <property type="evidence" value="ECO:0007669"/>
    <property type="project" value="InterPro"/>
</dbReference>
<keyword evidence="3" id="KW-0813">Transport</keyword>
<evidence type="ECO:0000256" key="3">
    <source>
        <dbReference type="ARBA" id="ARBA00022448"/>
    </source>
</evidence>
<keyword evidence="8 10" id="KW-0472">Membrane</keyword>
<dbReference type="SUPFAM" id="SSF161093">
    <property type="entry name" value="MgtE membrane domain-like"/>
    <property type="match status" value="2"/>
</dbReference>
<organism evidence="12">
    <name type="scientific">marine metagenome</name>
    <dbReference type="NCBI Taxonomy" id="408172"/>
    <lineage>
        <taxon>unclassified sequences</taxon>
        <taxon>metagenomes</taxon>
        <taxon>ecological metagenomes</taxon>
    </lineage>
</organism>
<feature type="transmembrane region" description="Helical" evidence="10">
    <location>
        <begin position="278"/>
        <end position="296"/>
    </location>
</feature>
<feature type="region of interest" description="Disordered" evidence="9">
    <location>
        <begin position="13"/>
        <end position="48"/>
    </location>
</feature>
<dbReference type="Gene3D" id="1.10.357.20">
    <property type="entry name" value="SLC41 divalent cation transporters, integral membrane domain"/>
    <property type="match status" value="2"/>
</dbReference>
<dbReference type="InterPro" id="IPR036739">
    <property type="entry name" value="SLC41_membr_dom_sf"/>
</dbReference>
<evidence type="ECO:0000256" key="6">
    <source>
        <dbReference type="ARBA" id="ARBA00022989"/>
    </source>
</evidence>
<feature type="transmembrane region" description="Helical" evidence="10">
    <location>
        <begin position="143"/>
        <end position="168"/>
    </location>
</feature>
<evidence type="ECO:0000259" key="11">
    <source>
        <dbReference type="Pfam" id="PF01769"/>
    </source>
</evidence>
<name>A0A382D7W7_9ZZZZ</name>
<dbReference type="AlphaFoldDB" id="A0A382D7W7"/>
<feature type="transmembrane region" description="Helical" evidence="10">
    <location>
        <begin position="215"/>
        <end position="235"/>
    </location>
</feature>
<evidence type="ECO:0000256" key="5">
    <source>
        <dbReference type="ARBA" id="ARBA00022842"/>
    </source>
</evidence>
<feature type="transmembrane region" description="Helical" evidence="10">
    <location>
        <begin position="100"/>
        <end position="122"/>
    </location>
</feature>
<dbReference type="InterPro" id="IPR006667">
    <property type="entry name" value="SLC41_membr_dom"/>
</dbReference>
<dbReference type="InterPro" id="IPR045349">
    <property type="entry name" value="SLC41A1-3"/>
</dbReference>
<keyword evidence="5" id="KW-0460">Magnesium</keyword>
<feature type="transmembrane region" description="Helical" evidence="10">
    <location>
        <begin position="357"/>
        <end position="377"/>
    </location>
</feature>
<comment type="subcellular location">
    <subcellularLocation>
        <location evidence="1">Membrane</location>
        <topology evidence="1">Multi-pass membrane protein</topology>
    </subcellularLocation>
</comment>
<feature type="transmembrane region" description="Helical" evidence="10">
    <location>
        <begin position="68"/>
        <end position="88"/>
    </location>
</feature>
<keyword evidence="4 10" id="KW-0812">Transmembrane</keyword>
<sequence>MPWRELEVRLSDRPFDPAPRSVLSGEGRSVPAAEWSRPPDRRSSTLVDMRSASRSLSVVSTTDTRQRIVALAIGVVAASAGGLVLAAADGTLTDLPGLLLLVPGAIALRGNVFGAMGSRLGTAVHTGTFRLSGRVDGVVGQNLLGASVLTLALSALLGLMARGTAIVFGIAPTMGVADFVVVSTVGGLLASVVVGAVSLGLAAGSVRFGWDLDNVTAPLVSTLGDLATVPALVVAATLADRSGLTEAVGGILGLVAVVALVAAWRTSLVDVRRIVRQSVPVLVAAGLLDLVAGVTIEKRLDDLLAAEALLVVLPAFLGTAGALGGILSSRLSTQFHLGLDDATPLPSRSSFREARSLGLLAVPVFAFCAVVAQWASVATGQTTPGLGDLMAVVLLAGVAATVLVVVVAYYTTMAAFRFGLDPDTYGIPVVLSTLDLAGAFALILAMVAVGVV</sequence>
<evidence type="ECO:0000256" key="2">
    <source>
        <dbReference type="ARBA" id="ARBA00009749"/>
    </source>
</evidence>
<evidence type="ECO:0000313" key="12">
    <source>
        <dbReference type="EMBL" id="SVB33703.1"/>
    </source>
</evidence>
<accession>A0A382D7W7</accession>
<reference evidence="12" key="1">
    <citation type="submission" date="2018-05" db="EMBL/GenBank/DDBJ databases">
        <authorList>
            <person name="Lanie J.A."/>
            <person name="Ng W.-L."/>
            <person name="Kazmierczak K.M."/>
            <person name="Andrzejewski T.M."/>
            <person name="Davidsen T.M."/>
            <person name="Wayne K.J."/>
            <person name="Tettelin H."/>
            <person name="Glass J.I."/>
            <person name="Rusch D."/>
            <person name="Podicherti R."/>
            <person name="Tsui H.-C.T."/>
            <person name="Winkler M.E."/>
        </authorList>
    </citation>
    <scope>NUCLEOTIDE SEQUENCE</scope>
</reference>
<dbReference type="PANTHER" id="PTHR16228">
    <property type="entry name" value="DIVALENT CATION TRANSPORTER SOLUTE CARRIER FAMILY 41"/>
    <property type="match status" value="1"/>
</dbReference>
<evidence type="ECO:0000256" key="7">
    <source>
        <dbReference type="ARBA" id="ARBA00023065"/>
    </source>
</evidence>
<dbReference type="Pfam" id="PF01769">
    <property type="entry name" value="MgtE"/>
    <property type="match status" value="2"/>
</dbReference>
<feature type="transmembrane region" description="Helical" evidence="10">
    <location>
        <begin position="424"/>
        <end position="449"/>
    </location>
</feature>
<gene>
    <name evidence="12" type="ORF">METZ01_LOCUS186557</name>
</gene>
<feature type="transmembrane region" description="Helical" evidence="10">
    <location>
        <begin position="247"/>
        <end position="266"/>
    </location>
</feature>
<feature type="transmembrane region" description="Helical" evidence="10">
    <location>
        <begin position="308"/>
        <end position="327"/>
    </location>
</feature>
<dbReference type="EMBL" id="UINC01037749">
    <property type="protein sequence ID" value="SVB33703.1"/>
    <property type="molecule type" value="Genomic_DNA"/>
</dbReference>
<evidence type="ECO:0000256" key="9">
    <source>
        <dbReference type="SAM" id="MobiDB-lite"/>
    </source>
</evidence>
<evidence type="ECO:0000256" key="1">
    <source>
        <dbReference type="ARBA" id="ARBA00004141"/>
    </source>
</evidence>
<keyword evidence="7" id="KW-0406">Ion transport</keyword>
<keyword evidence="6 10" id="KW-1133">Transmembrane helix</keyword>
<comment type="similarity">
    <text evidence="2">Belongs to the SLC41A transporter family.</text>
</comment>
<feature type="transmembrane region" description="Helical" evidence="10">
    <location>
        <begin position="389"/>
        <end position="412"/>
    </location>
</feature>
<dbReference type="GO" id="GO:0016020">
    <property type="term" value="C:membrane"/>
    <property type="evidence" value="ECO:0007669"/>
    <property type="project" value="UniProtKB-SubCell"/>
</dbReference>
<evidence type="ECO:0000256" key="4">
    <source>
        <dbReference type="ARBA" id="ARBA00022692"/>
    </source>
</evidence>
<evidence type="ECO:0000256" key="8">
    <source>
        <dbReference type="ARBA" id="ARBA00023136"/>
    </source>
</evidence>
<feature type="domain" description="SLC41A/MgtE integral membrane" evidence="11">
    <location>
        <begin position="314"/>
        <end position="444"/>
    </location>
</feature>
<protein>
    <recommendedName>
        <fullName evidence="11">SLC41A/MgtE integral membrane domain-containing protein</fullName>
    </recommendedName>
</protein>
<proteinExistence type="inferred from homology"/>